<evidence type="ECO:0000256" key="1">
    <source>
        <dbReference type="SAM" id="SignalP"/>
    </source>
</evidence>
<dbReference type="EMBL" id="AZBU02000013">
    <property type="protein sequence ID" value="TKR58304.1"/>
    <property type="molecule type" value="Genomic_DNA"/>
</dbReference>
<organism evidence="2 3">
    <name type="scientific">Steinernema carpocapsae</name>
    <name type="common">Entomopathogenic nematode</name>
    <dbReference type="NCBI Taxonomy" id="34508"/>
    <lineage>
        <taxon>Eukaryota</taxon>
        <taxon>Metazoa</taxon>
        <taxon>Ecdysozoa</taxon>
        <taxon>Nematoda</taxon>
        <taxon>Chromadorea</taxon>
        <taxon>Rhabditida</taxon>
        <taxon>Tylenchina</taxon>
        <taxon>Panagrolaimomorpha</taxon>
        <taxon>Strongyloidoidea</taxon>
        <taxon>Steinernematidae</taxon>
        <taxon>Steinernema</taxon>
    </lineage>
</organism>
<sequence>MSSALLRMRLHLRKSTIFVLLVHAFALQQTITVVNDRPEGDLNVDHHDSCEAMRWDVHCAIQIERKNRNLVKEGLVRPKDAHDVMIREAVQKGGDDLAELIPSYHQMRGSLSQR</sequence>
<keyword evidence="3" id="KW-1185">Reference proteome</keyword>
<dbReference type="AlphaFoldDB" id="A0A4U5LQS1"/>
<dbReference type="Proteomes" id="UP000298663">
    <property type="component" value="Unassembled WGS sequence"/>
</dbReference>
<feature type="chain" id="PRO_5020679942" description="SCP domain-containing protein" evidence="1">
    <location>
        <begin position="33"/>
        <end position="114"/>
    </location>
</feature>
<name>A0A4U5LQS1_STECR</name>
<reference evidence="2 3" key="1">
    <citation type="journal article" date="2015" name="Genome Biol.">
        <title>Comparative genomics of Steinernema reveals deeply conserved gene regulatory networks.</title>
        <authorList>
            <person name="Dillman A.R."/>
            <person name="Macchietto M."/>
            <person name="Porter C.F."/>
            <person name="Rogers A."/>
            <person name="Williams B."/>
            <person name="Antoshechkin I."/>
            <person name="Lee M.M."/>
            <person name="Goodwin Z."/>
            <person name="Lu X."/>
            <person name="Lewis E.E."/>
            <person name="Goodrich-Blair H."/>
            <person name="Stock S.P."/>
            <person name="Adams B.J."/>
            <person name="Sternberg P.W."/>
            <person name="Mortazavi A."/>
        </authorList>
    </citation>
    <scope>NUCLEOTIDE SEQUENCE [LARGE SCALE GENOMIC DNA]</scope>
    <source>
        <strain evidence="2 3">ALL</strain>
    </source>
</reference>
<gene>
    <name evidence="2" type="ORF">L596_029766</name>
</gene>
<proteinExistence type="predicted"/>
<evidence type="ECO:0008006" key="4">
    <source>
        <dbReference type="Google" id="ProtNLM"/>
    </source>
</evidence>
<evidence type="ECO:0000313" key="3">
    <source>
        <dbReference type="Proteomes" id="UP000298663"/>
    </source>
</evidence>
<reference evidence="2 3" key="2">
    <citation type="journal article" date="2019" name="G3 (Bethesda)">
        <title>Hybrid Assembly of the Genome of the Entomopathogenic Nematode Steinernema carpocapsae Identifies the X-Chromosome.</title>
        <authorList>
            <person name="Serra L."/>
            <person name="Macchietto M."/>
            <person name="Macias-Munoz A."/>
            <person name="McGill C.J."/>
            <person name="Rodriguez I.M."/>
            <person name="Rodriguez B."/>
            <person name="Murad R."/>
            <person name="Mortazavi A."/>
        </authorList>
    </citation>
    <scope>NUCLEOTIDE SEQUENCE [LARGE SCALE GENOMIC DNA]</scope>
    <source>
        <strain evidence="2 3">ALL</strain>
    </source>
</reference>
<comment type="caution">
    <text evidence="2">The sequence shown here is derived from an EMBL/GenBank/DDBJ whole genome shotgun (WGS) entry which is preliminary data.</text>
</comment>
<keyword evidence="1" id="KW-0732">Signal</keyword>
<accession>A0A4U5LQS1</accession>
<feature type="signal peptide" evidence="1">
    <location>
        <begin position="1"/>
        <end position="32"/>
    </location>
</feature>
<protein>
    <recommendedName>
        <fullName evidence="4">SCP domain-containing protein</fullName>
    </recommendedName>
</protein>
<evidence type="ECO:0000313" key="2">
    <source>
        <dbReference type="EMBL" id="TKR58304.1"/>
    </source>
</evidence>